<reference evidence="2 3" key="2">
    <citation type="submission" date="2024-10" db="EMBL/GenBank/DDBJ databases">
        <authorList>
            <person name="Ryan C."/>
        </authorList>
    </citation>
    <scope>NUCLEOTIDE SEQUENCE [LARGE SCALE GENOMIC DNA]</scope>
</reference>
<feature type="transmembrane region" description="Helical" evidence="1">
    <location>
        <begin position="130"/>
        <end position="152"/>
    </location>
</feature>
<feature type="transmembrane region" description="Helical" evidence="1">
    <location>
        <begin position="49"/>
        <end position="76"/>
    </location>
</feature>
<proteinExistence type="predicted"/>
<dbReference type="EMBL" id="OZ075127">
    <property type="protein sequence ID" value="CAL4951732.1"/>
    <property type="molecule type" value="Genomic_DNA"/>
</dbReference>
<protein>
    <submittedName>
        <fullName evidence="2">Uncharacterized protein</fullName>
    </submittedName>
</protein>
<keyword evidence="3" id="KW-1185">Reference proteome</keyword>
<keyword evidence="1" id="KW-0812">Transmembrane</keyword>
<dbReference type="Proteomes" id="UP001497457">
    <property type="component" value="Chromosome 17b"/>
</dbReference>
<evidence type="ECO:0000313" key="3">
    <source>
        <dbReference type="Proteomes" id="UP001497457"/>
    </source>
</evidence>
<gene>
    <name evidence="2" type="ORF">URODEC1_LOCUS39089</name>
</gene>
<sequence>MAEKIIKMRRQLAAPLLPAVPVAKQQQQQQQARAFPLLPAVELVSLWGLTNVAAVALTMAVASVLIIIDPCVPLWMLPSLEHLDLTPDAAEDARARAIALGAICCTVAQAAAAAPALLLPAHRRRIRRALAYAVLVAAVTTHCMYTSVVLDIHRKEYAVFVRITCSVCIFVIAACDLLCFHALLVGSDE</sequence>
<evidence type="ECO:0000256" key="1">
    <source>
        <dbReference type="SAM" id="Phobius"/>
    </source>
</evidence>
<keyword evidence="1" id="KW-1133">Transmembrane helix</keyword>
<reference evidence="3" key="1">
    <citation type="submission" date="2024-06" db="EMBL/GenBank/DDBJ databases">
        <authorList>
            <person name="Ryan C."/>
        </authorList>
    </citation>
    <scope>NUCLEOTIDE SEQUENCE [LARGE SCALE GENOMIC DNA]</scope>
</reference>
<dbReference type="AlphaFoldDB" id="A0ABC8Z072"/>
<accession>A0ABC8Z072</accession>
<feature type="transmembrane region" description="Helical" evidence="1">
    <location>
        <begin position="97"/>
        <end position="118"/>
    </location>
</feature>
<organism evidence="2 3">
    <name type="scientific">Urochloa decumbens</name>
    <dbReference type="NCBI Taxonomy" id="240449"/>
    <lineage>
        <taxon>Eukaryota</taxon>
        <taxon>Viridiplantae</taxon>
        <taxon>Streptophyta</taxon>
        <taxon>Embryophyta</taxon>
        <taxon>Tracheophyta</taxon>
        <taxon>Spermatophyta</taxon>
        <taxon>Magnoliopsida</taxon>
        <taxon>Liliopsida</taxon>
        <taxon>Poales</taxon>
        <taxon>Poaceae</taxon>
        <taxon>PACMAD clade</taxon>
        <taxon>Panicoideae</taxon>
        <taxon>Panicodae</taxon>
        <taxon>Paniceae</taxon>
        <taxon>Melinidinae</taxon>
        <taxon>Urochloa</taxon>
    </lineage>
</organism>
<keyword evidence="1" id="KW-0472">Membrane</keyword>
<evidence type="ECO:0000313" key="2">
    <source>
        <dbReference type="EMBL" id="CAL4951732.1"/>
    </source>
</evidence>
<name>A0ABC8Z072_9POAL</name>
<feature type="transmembrane region" description="Helical" evidence="1">
    <location>
        <begin position="159"/>
        <end position="184"/>
    </location>
</feature>